<sequence length="599" mass="61147">MTRRTNTKSRLLSSAVALTLLSTTTLLQTAHASLSCSSPSGSYQVGNTVRLELSGNSWWPRLQDVYSITANVYCSSGSGTVASMSISNGDSWTIPESALGKCSGDKMYVQFTGQMYDLAHLAHILPYWESCDALTVTPAPPKPTTTTTKEPTVPPTQPPTQQPPTTTTTVPTEVPPTVTNPPTQQPPTTATTTSYSPVYTTTYTLVPTVISGTSTFISVTTVIVVTPTALPTVLTSSSLPTNGTIVPTDNSQLPGLPPSPGGNSSTNKSGGNTNVPAAALGAVGGVAALALIVFGLVVTRRRRRMREEQAASVELGSKDDYYYDGASSFGPGTGGALAGAGAGAVYAGAAGRHSSDDRSMPSLHQYPPVHPPVDVSDSYGWDLNTSYAAAGAAGSSSAAAGGDSTLLPFPIPATTSDALKQQYDLANRLSVVSQDDSMLGFPLVPRSSSPQAPASATTAYALNQQMSLKQELDNEDDAAFAATSPVVAGGESPELYYLPVSGGSGASAITSPSQAFLSARGSPGATSASVADGGGGARSSVYGTVHSSSSAYATADSPTLSAASLQSHDIAVPMSSSSGSGSGGHQNIQDLIRDVLRDD</sequence>
<feature type="region of interest" description="Disordered" evidence="1">
    <location>
        <begin position="233"/>
        <end position="270"/>
    </location>
</feature>
<feature type="chain" id="PRO_5040517060" evidence="3">
    <location>
        <begin position="33"/>
        <end position="599"/>
    </location>
</feature>
<keyword evidence="5" id="KW-1185">Reference proteome</keyword>
<dbReference type="OrthoDB" id="2448739at2759"/>
<proteinExistence type="predicted"/>
<name>A0A9P7XWI5_9FUNG</name>
<evidence type="ECO:0000256" key="1">
    <source>
        <dbReference type="SAM" id="MobiDB-lite"/>
    </source>
</evidence>
<feature type="transmembrane region" description="Helical" evidence="2">
    <location>
        <begin position="277"/>
        <end position="298"/>
    </location>
</feature>
<feature type="compositionally biased region" description="Low complexity" evidence="1">
    <location>
        <begin position="261"/>
        <end position="270"/>
    </location>
</feature>
<keyword evidence="2" id="KW-1133">Transmembrane helix</keyword>
<gene>
    <name evidence="4" type="ORF">KI688_012933</name>
</gene>
<feature type="region of interest" description="Disordered" evidence="1">
    <location>
        <begin position="518"/>
        <end position="537"/>
    </location>
</feature>
<protein>
    <submittedName>
        <fullName evidence="4">Uncharacterized protein</fullName>
    </submittedName>
</protein>
<evidence type="ECO:0000256" key="3">
    <source>
        <dbReference type="SAM" id="SignalP"/>
    </source>
</evidence>
<organism evidence="4 5">
    <name type="scientific">Linnemannia hyalina</name>
    <dbReference type="NCBI Taxonomy" id="64524"/>
    <lineage>
        <taxon>Eukaryota</taxon>
        <taxon>Fungi</taxon>
        <taxon>Fungi incertae sedis</taxon>
        <taxon>Mucoromycota</taxon>
        <taxon>Mortierellomycotina</taxon>
        <taxon>Mortierellomycetes</taxon>
        <taxon>Mortierellales</taxon>
        <taxon>Mortierellaceae</taxon>
        <taxon>Linnemannia</taxon>
    </lineage>
</organism>
<keyword evidence="3" id="KW-0732">Signal</keyword>
<feature type="region of interest" description="Disordered" evidence="1">
    <location>
        <begin position="138"/>
        <end position="195"/>
    </location>
</feature>
<keyword evidence="2" id="KW-0812">Transmembrane</keyword>
<dbReference type="Proteomes" id="UP000707451">
    <property type="component" value="Unassembled WGS sequence"/>
</dbReference>
<dbReference type="AlphaFoldDB" id="A0A9P7XWI5"/>
<evidence type="ECO:0000256" key="2">
    <source>
        <dbReference type="SAM" id="Phobius"/>
    </source>
</evidence>
<reference evidence="4" key="1">
    <citation type="submission" date="2021-06" db="EMBL/GenBank/DDBJ databases">
        <title>Genome Sequence of Mortierella hyaline Strain SCG-10, a Cold-Adapted, Nitrate-Reducing Fungus Isolated from Soil in Minnesota, USA.</title>
        <authorList>
            <person name="Aldossari N."/>
        </authorList>
    </citation>
    <scope>NUCLEOTIDE SEQUENCE</scope>
    <source>
        <strain evidence="4">SCG-10</strain>
    </source>
</reference>
<dbReference type="EMBL" id="JAHRHY010000009">
    <property type="protein sequence ID" value="KAG9067021.1"/>
    <property type="molecule type" value="Genomic_DNA"/>
</dbReference>
<evidence type="ECO:0000313" key="5">
    <source>
        <dbReference type="Proteomes" id="UP000707451"/>
    </source>
</evidence>
<feature type="compositionally biased region" description="Pro residues" evidence="1">
    <location>
        <begin position="152"/>
        <end position="162"/>
    </location>
</feature>
<comment type="caution">
    <text evidence="4">The sequence shown here is derived from an EMBL/GenBank/DDBJ whole genome shotgun (WGS) entry which is preliminary data.</text>
</comment>
<feature type="region of interest" description="Disordered" evidence="1">
    <location>
        <begin position="351"/>
        <end position="371"/>
    </location>
</feature>
<evidence type="ECO:0000313" key="4">
    <source>
        <dbReference type="EMBL" id="KAG9067021.1"/>
    </source>
</evidence>
<feature type="compositionally biased region" description="Low complexity" evidence="1">
    <location>
        <begin position="163"/>
        <end position="195"/>
    </location>
</feature>
<feature type="signal peptide" evidence="3">
    <location>
        <begin position="1"/>
        <end position="32"/>
    </location>
</feature>
<keyword evidence="2" id="KW-0472">Membrane</keyword>
<accession>A0A9P7XWI5</accession>